<evidence type="ECO:0000259" key="6">
    <source>
        <dbReference type="Pfam" id="PF10312"/>
    </source>
</evidence>
<dbReference type="PANTHER" id="PTHR21737">
    <property type="entry name" value="POLYGLUTAMINE BINDING PROTEIN 1/MARVEL MEMBRANE-ASSOCIATING DOMAIN CONTAINING 3"/>
    <property type="match status" value="1"/>
</dbReference>
<evidence type="ECO:0000256" key="2">
    <source>
        <dbReference type="ARBA" id="ARBA00034534"/>
    </source>
</evidence>
<evidence type="ECO:0000313" key="8">
    <source>
        <dbReference type="Proteomes" id="UP000095192"/>
    </source>
</evidence>
<dbReference type="EMBL" id="JROU02000044">
    <property type="protein sequence ID" value="OEH80559.1"/>
    <property type="molecule type" value="Genomic_DNA"/>
</dbReference>
<protein>
    <recommendedName>
        <fullName evidence="2">Splicing factor Cactin</fullName>
    </recommendedName>
</protein>
<evidence type="ECO:0000256" key="4">
    <source>
        <dbReference type="SAM" id="MobiDB-lite"/>
    </source>
</evidence>
<dbReference type="InterPro" id="IPR018816">
    <property type="entry name" value="Cactin_central"/>
</dbReference>
<evidence type="ECO:0000256" key="3">
    <source>
        <dbReference type="SAM" id="Coils"/>
    </source>
</evidence>
<sequence length="713" mass="82392">MAKRRHRSSSREDDGERRGPDLTASTTYGKLGEAMLAAEERPGRTVTVKELRAERKKLLSEHFGYSNDNNPFGDRLLAEPFVWKKKNLLLQAAGKKHATTVNALLTTSVSKVQEIKSVKKRREEREAEEALMQAQREELQREKEKEHFQDYFEKEEVFHRLMHIKKTEIRAEQNREQPIDFIVKGLRILNGERFEKVTLLPVPPHEIFDCFNKEQLAYFALAGLQFVTAMTTHMIEEMLADVKLHIGVDTTAVDKDYQDFWQALLVLTKDALERAEKKNKVIEALKKDSSADAAAQAAALLANNSSAGDIRDADSGIAVGVASDITAILSGKSPEELDALKEHIKQKLETEEDVDTAYWEAILQKIPLFRARAICLMYHQRIMEKASELDYQLKCERAAAEAEILKARAEEGDVTDDLLATEEEARQQLRKQQIQEQARQMARVVEKEINPGADGSYSPELEPYEDETDIPEPRGPYSPILYPFDEFRSETNILHPDEELEQRLSERRIAKHRERERRLIQLGVDKEKQAEDEEDDDEILDPAAKIVTFEDFVRKEQKNASPDEEVLAASSEMKLKQHYGWEEKYRPRKPRFFNRVRTCYFWNKYNQTHYDHDNPPPKIVQGYKFNIFYPDLIDKTKTPTWTLEPSDTPDTIIVRFHAGPPYEDVAFKVLNLLRESEHHNMLHCVPLSTYDAVSNAQAFLHRLPHRIRGRKDC</sequence>
<gene>
    <name evidence="7" type="ORF">cyc_07075</name>
</gene>
<reference evidence="7 8" key="1">
    <citation type="journal article" date="2016" name="BMC Genomics">
        <title>Comparative genomics reveals Cyclospora cayetanensis possesses coccidia-like metabolism and invasion components but unique surface antigens.</title>
        <authorList>
            <person name="Liu S."/>
            <person name="Wang L."/>
            <person name="Zheng H."/>
            <person name="Xu Z."/>
            <person name="Roellig D.M."/>
            <person name="Li N."/>
            <person name="Frace M.A."/>
            <person name="Tang K."/>
            <person name="Arrowood M.J."/>
            <person name="Moss D.M."/>
            <person name="Zhang L."/>
            <person name="Feng Y."/>
            <person name="Xiao L."/>
        </authorList>
    </citation>
    <scope>NUCLEOTIDE SEQUENCE [LARGE SCALE GENOMIC DNA]</scope>
    <source>
        <strain evidence="7 8">CHN_HEN01</strain>
    </source>
</reference>
<dbReference type="InParanoid" id="A0A1D3DAS4"/>
<dbReference type="Pfam" id="PF09732">
    <property type="entry name" value="CactinC_cactus"/>
    <property type="match status" value="1"/>
</dbReference>
<dbReference type="GO" id="GO:0045292">
    <property type="term" value="P:mRNA cis splicing, via spliceosome"/>
    <property type="evidence" value="ECO:0007669"/>
    <property type="project" value="TreeGrafter"/>
</dbReference>
<comment type="caution">
    <text evidence="7">The sequence shown here is derived from an EMBL/GenBank/DDBJ whole genome shotgun (WGS) entry which is preliminary data.</text>
</comment>
<feature type="domain" description="Splicing factor Cactin C-terminal" evidence="5">
    <location>
        <begin position="581"/>
        <end position="681"/>
    </location>
</feature>
<comment type="similarity">
    <text evidence="1">Belongs to the CACTIN family.</text>
</comment>
<accession>A0A1D3DAS4</accession>
<keyword evidence="8" id="KW-1185">Reference proteome</keyword>
<evidence type="ECO:0000313" key="7">
    <source>
        <dbReference type="EMBL" id="OEH80559.1"/>
    </source>
</evidence>
<dbReference type="FunCoup" id="A0A1D3DAS4">
    <property type="interactions" value="358"/>
</dbReference>
<name>A0A1D3DAS4_9EIME</name>
<proteinExistence type="inferred from homology"/>
<dbReference type="GO" id="GO:0005681">
    <property type="term" value="C:spliceosomal complex"/>
    <property type="evidence" value="ECO:0007669"/>
    <property type="project" value="TreeGrafter"/>
</dbReference>
<dbReference type="Proteomes" id="UP000095192">
    <property type="component" value="Unassembled WGS sequence"/>
</dbReference>
<keyword evidence="3" id="KW-0175">Coiled coil</keyword>
<dbReference type="GO" id="GO:0005737">
    <property type="term" value="C:cytoplasm"/>
    <property type="evidence" value="ECO:0007669"/>
    <property type="project" value="TreeGrafter"/>
</dbReference>
<dbReference type="VEuPathDB" id="ToxoDB:cyc_07075"/>
<dbReference type="InterPro" id="IPR019134">
    <property type="entry name" value="Cactin_C"/>
</dbReference>
<dbReference type="VEuPathDB" id="ToxoDB:LOC34623110"/>
<feature type="coiled-coil region" evidence="3">
    <location>
        <begin position="117"/>
        <end position="147"/>
    </location>
</feature>
<feature type="domain" description="Splicing factor cactin central" evidence="6">
    <location>
        <begin position="141"/>
        <end position="374"/>
    </location>
</feature>
<evidence type="ECO:0000259" key="5">
    <source>
        <dbReference type="Pfam" id="PF09732"/>
    </source>
</evidence>
<feature type="region of interest" description="Disordered" evidence="4">
    <location>
        <begin position="448"/>
        <end position="476"/>
    </location>
</feature>
<dbReference type="SMART" id="SM01050">
    <property type="entry name" value="CactinC_cactus"/>
    <property type="match status" value="1"/>
</dbReference>
<feature type="compositionally biased region" description="Basic and acidic residues" evidence="4">
    <location>
        <begin position="9"/>
        <end position="20"/>
    </location>
</feature>
<evidence type="ECO:0000256" key="1">
    <source>
        <dbReference type="ARBA" id="ARBA00006895"/>
    </source>
</evidence>
<feature type="region of interest" description="Disordered" evidence="4">
    <location>
        <begin position="1"/>
        <end position="29"/>
    </location>
</feature>
<dbReference type="Pfam" id="PF10312">
    <property type="entry name" value="Cactin_mid"/>
    <property type="match status" value="1"/>
</dbReference>
<dbReference type="PANTHER" id="PTHR21737:SF4">
    <property type="entry name" value="SPLICING FACTOR CACTIN"/>
    <property type="match status" value="1"/>
</dbReference>
<organism evidence="7 8">
    <name type="scientific">Cyclospora cayetanensis</name>
    <dbReference type="NCBI Taxonomy" id="88456"/>
    <lineage>
        <taxon>Eukaryota</taxon>
        <taxon>Sar</taxon>
        <taxon>Alveolata</taxon>
        <taxon>Apicomplexa</taxon>
        <taxon>Conoidasida</taxon>
        <taxon>Coccidia</taxon>
        <taxon>Eucoccidiorida</taxon>
        <taxon>Eimeriorina</taxon>
        <taxon>Eimeriidae</taxon>
        <taxon>Cyclospora</taxon>
    </lineage>
</organism>
<dbReference type="AlphaFoldDB" id="A0A1D3DAS4"/>